<comment type="caution">
    <text evidence="2">The sequence shown here is derived from an EMBL/GenBank/DDBJ whole genome shotgun (WGS) entry which is preliminary data.</text>
</comment>
<dbReference type="Pfam" id="PF14530">
    <property type="entry name" value="DUF4439"/>
    <property type="match status" value="1"/>
</dbReference>
<dbReference type="Gene3D" id="1.20.1260.10">
    <property type="match status" value="1"/>
</dbReference>
<reference evidence="2 3" key="1">
    <citation type="submission" date="2019-02" db="EMBL/GenBank/DDBJ databases">
        <authorList>
            <consortium name="Pathogen Informatics"/>
        </authorList>
    </citation>
    <scope>NUCLEOTIDE SEQUENCE [LARGE SCALE GENOMIC DNA]</scope>
    <source>
        <strain evidence="2 3">3012STDY6756503</strain>
    </source>
</reference>
<dbReference type="InterPro" id="IPR029447">
    <property type="entry name" value="DUF4439"/>
</dbReference>
<sequence>MTTPVPTPGGAGAPDADPLVAAAEAENAAVFTYGVITAFVAAARRRLVADFEAEHRARRDEIDRAITAAGGTPPVAAAGYTLPIDVTGPESAARAALVAEEDCATAYRALLEQADDETGRRIGVDGLSESALRAARWRVVLQESPVTLAFPGSPVAG</sequence>
<dbReference type="InterPro" id="IPR009078">
    <property type="entry name" value="Ferritin-like_SF"/>
</dbReference>
<proteinExistence type="predicted"/>
<evidence type="ECO:0000313" key="3">
    <source>
        <dbReference type="Proteomes" id="UP000360750"/>
    </source>
</evidence>
<dbReference type="Proteomes" id="UP000360750">
    <property type="component" value="Unassembled WGS sequence"/>
</dbReference>
<dbReference type="RefSeq" id="WP_109237754.1">
    <property type="nucleotide sequence ID" value="NZ_CAACYD010000005.1"/>
</dbReference>
<evidence type="ECO:0000259" key="1">
    <source>
        <dbReference type="Pfam" id="PF14530"/>
    </source>
</evidence>
<evidence type="ECO:0000313" key="2">
    <source>
        <dbReference type="EMBL" id="VFA82467.1"/>
    </source>
</evidence>
<feature type="domain" description="DUF4439" evidence="1">
    <location>
        <begin position="20"/>
        <end position="154"/>
    </location>
</feature>
<accession>A0ABD7V0C5</accession>
<dbReference type="SUPFAM" id="SSF47240">
    <property type="entry name" value="Ferritin-like"/>
    <property type="match status" value="1"/>
</dbReference>
<dbReference type="AlphaFoldDB" id="A0ABD7V0C5"/>
<dbReference type="CDD" id="cd00657">
    <property type="entry name" value="Ferritin_like"/>
    <property type="match status" value="1"/>
</dbReference>
<name>A0ABD7V0C5_9ACTN</name>
<dbReference type="GeneID" id="60749099"/>
<gene>
    <name evidence="2" type="ORF">NCTC8139_01063</name>
</gene>
<dbReference type="EMBL" id="CAACYD010000005">
    <property type="protein sequence ID" value="VFA82467.1"/>
    <property type="molecule type" value="Genomic_DNA"/>
</dbReference>
<dbReference type="InterPro" id="IPR012347">
    <property type="entry name" value="Ferritin-like"/>
</dbReference>
<organism evidence="2 3">
    <name type="scientific">Gordonia paraffinivorans</name>
    <dbReference type="NCBI Taxonomy" id="175628"/>
    <lineage>
        <taxon>Bacteria</taxon>
        <taxon>Bacillati</taxon>
        <taxon>Actinomycetota</taxon>
        <taxon>Actinomycetes</taxon>
        <taxon>Mycobacteriales</taxon>
        <taxon>Gordoniaceae</taxon>
        <taxon>Gordonia</taxon>
    </lineage>
</organism>
<protein>
    <recommendedName>
        <fullName evidence="1">DUF4439 domain-containing protein</fullName>
    </recommendedName>
</protein>